<evidence type="ECO:0008006" key="4">
    <source>
        <dbReference type="Google" id="ProtNLM"/>
    </source>
</evidence>
<name>A0A2G4SV92_RHIZD</name>
<sequence>MACFYFMHNIYFISHNIFVLNLIADIEKCESCGQFGHKSKGSYKCSLYVNKKRKVGSKDDVGTKVEKRKGKKQRLEEVSSSKSNDQLQICKSCGQMGHKSARPKECSNYKEALDKALKMNLGTIMSALHARPEYKESFTEKIIILSAFIRNVFFRAQLFVNVYIVNNKDSIDLAVITQQSFWYAISQLIMGQKVTNKSYISSNVALGFEDIKAEHPSKTFKEKSYITRLSDLLSIIQCDIDVHCASIPPIVKSLAASPEKFVPTLAVMKPELEKLCIEHKDDKAKIPGRFSLMPTLPMHWRYISINAKALQAIAKHKSDGTYEGNANLFYSIFNFKRFDYESMDEVLASENKFTCCIQTDGFGECLAFVRKTKEEKATAQLGLEGFSDQEVKECF</sequence>
<dbReference type="GeneID" id="35441852"/>
<organism evidence="2 3">
    <name type="scientific">Rhizopus microsporus ATCC 52813</name>
    <dbReference type="NCBI Taxonomy" id="1340429"/>
    <lineage>
        <taxon>Eukaryota</taxon>
        <taxon>Fungi</taxon>
        <taxon>Fungi incertae sedis</taxon>
        <taxon>Mucoromycota</taxon>
        <taxon>Mucoromycotina</taxon>
        <taxon>Mucoromycetes</taxon>
        <taxon>Mucorales</taxon>
        <taxon>Mucorineae</taxon>
        <taxon>Rhizopodaceae</taxon>
        <taxon>Rhizopus</taxon>
    </lineage>
</organism>
<dbReference type="Proteomes" id="UP000242254">
    <property type="component" value="Unassembled WGS sequence"/>
</dbReference>
<dbReference type="RefSeq" id="XP_023466370.1">
    <property type="nucleotide sequence ID" value="XM_023610862.1"/>
</dbReference>
<keyword evidence="3" id="KW-1185">Reference proteome</keyword>
<dbReference type="EMBL" id="KZ303849">
    <property type="protein sequence ID" value="PHZ12662.1"/>
    <property type="molecule type" value="Genomic_DNA"/>
</dbReference>
<dbReference type="STRING" id="1340429.A0A2G4SV92"/>
<evidence type="ECO:0000313" key="3">
    <source>
        <dbReference type="Proteomes" id="UP000242254"/>
    </source>
</evidence>
<accession>A0A2G4SV92</accession>
<evidence type="ECO:0000313" key="2">
    <source>
        <dbReference type="EMBL" id="PHZ12662.1"/>
    </source>
</evidence>
<dbReference type="AlphaFoldDB" id="A0A2G4SV92"/>
<evidence type="ECO:0000256" key="1">
    <source>
        <dbReference type="SAM" id="MobiDB-lite"/>
    </source>
</evidence>
<reference evidence="2 3" key="1">
    <citation type="journal article" date="2016" name="Proc. Natl. Acad. Sci. U.S.A.">
        <title>Lipid metabolic changes in an early divergent fungus govern the establishment of a mutualistic symbiosis with endobacteria.</title>
        <authorList>
            <person name="Lastovetsky O.A."/>
            <person name="Gaspar M.L."/>
            <person name="Mondo S.J."/>
            <person name="LaButti K.M."/>
            <person name="Sandor L."/>
            <person name="Grigoriev I.V."/>
            <person name="Henry S.A."/>
            <person name="Pawlowska T.E."/>
        </authorList>
    </citation>
    <scope>NUCLEOTIDE SEQUENCE [LARGE SCALE GENOMIC DNA]</scope>
    <source>
        <strain evidence="2 3">ATCC 52813</strain>
    </source>
</reference>
<protein>
    <recommendedName>
        <fullName evidence="4">CCHC-type domain-containing protein</fullName>
    </recommendedName>
</protein>
<feature type="region of interest" description="Disordered" evidence="1">
    <location>
        <begin position="59"/>
        <end position="80"/>
    </location>
</feature>
<gene>
    <name evidence="2" type="ORF">RHIMIDRAFT_251598</name>
</gene>
<proteinExistence type="predicted"/>